<evidence type="ECO:0000313" key="2">
    <source>
        <dbReference type="EMBL" id="KAK9058453.1"/>
    </source>
</evidence>
<accession>A0AAP0GPS5</accession>
<sequence length="383" mass="41983">MLASTEGSGIRLACKPMERNKVDEGEGRGAQGVHRPELLEYRAAECRVDVKALSTYIDSFRKEMQVAAREEMQVVASLSDITPTGEAFPVQIRVLNKWRPYHEKPTLSYLFVNAECSHPEIEVTLWEEIGSRVDLQALIATEHVVIVAITALKVTRHPGTGSLQLQSTVGTSVNIDPDIQLARAMASVCAALALPQDHDAIRPPRLHLMEKPSERKRHTLGTIRNEDPMLIPRAVYTCEAKVVSIDDGQTRIVDATGTTTVTMFGSDVASMLGVSCYNMIHDHGNNDNIKMPALMNSMKGVTKIFQLEKGKLDHTGLRFAINKVFAVAYRAAIMHTTSPEKGTGMASSSNSKEASASTGLIQTKARKALFDRQGNIKKNNTCS</sequence>
<reference evidence="2 3" key="1">
    <citation type="submission" date="2024-04" db="EMBL/GenBank/DDBJ databases">
        <title>The reference genome of an endangered Asteraceae, Deinandra increscens subsp. villosa, native to the Central Coast of California.</title>
        <authorList>
            <person name="Guilliams M."/>
            <person name="Hasenstab-Lehman K."/>
            <person name="Meyer R."/>
            <person name="Mcevoy S."/>
        </authorList>
    </citation>
    <scope>NUCLEOTIDE SEQUENCE [LARGE SCALE GENOMIC DNA]</scope>
    <source>
        <tissue evidence="2">Leaf</tissue>
    </source>
</reference>
<evidence type="ECO:0000256" key="1">
    <source>
        <dbReference type="SAM" id="MobiDB-lite"/>
    </source>
</evidence>
<proteinExistence type="predicted"/>
<organism evidence="2 3">
    <name type="scientific">Deinandra increscens subsp. villosa</name>
    <dbReference type="NCBI Taxonomy" id="3103831"/>
    <lineage>
        <taxon>Eukaryota</taxon>
        <taxon>Viridiplantae</taxon>
        <taxon>Streptophyta</taxon>
        <taxon>Embryophyta</taxon>
        <taxon>Tracheophyta</taxon>
        <taxon>Spermatophyta</taxon>
        <taxon>Magnoliopsida</taxon>
        <taxon>eudicotyledons</taxon>
        <taxon>Gunneridae</taxon>
        <taxon>Pentapetalae</taxon>
        <taxon>asterids</taxon>
        <taxon>campanulids</taxon>
        <taxon>Asterales</taxon>
        <taxon>Asteraceae</taxon>
        <taxon>Asteroideae</taxon>
        <taxon>Heliantheae alliance</taxon>
        <taxon>Madieae</taxon>
        <taxon>Madiinae</taxon>
        <taxon>Deinandra</taxon>
    </lineage>
</organism>
<dbReference type="InterPro" id="IPR012340">
    <property type="entry name" value="NA-bd_OB-fold"/>
</dbReference>
<keyword evidence="3" id="KW-1185">Reference proteome</keyword>
<protein>
    <submittedName>
        <fullName evidence="2">Uncharacterized protein</fullName>
    </submittedName>
</protein>
<comment type="caution">
    <text evidence="2">The sequence shown here is derived from an EMBL/GenBank/DDBJ whole genome shotgun (WGS) entry which is preliminary data.</text>
</comment>
<feature type="compositionally biased region" description="Low complexity" evidence="1">
    <location>
        <begin position="346"/>
        <end position="357"/>
    </location>
</feature>
<name>A0AAP0GPS5_9ASTR</name>
<dbReference type="Proteomes" id="UP001408789">
    <property type="component" value="Unassembled WGS sequence"/>
</dbReference>
<dbReference type="Gene3D" id="2.40.50.140">
    <property type="entry name" value="Nucleic acid-binding proteins"/>
    <property type="match status" value="2"/>
</dbReference>
<dbReference type="EMBL" id="JBCNJP010000023">
    <property type="protein sequence ID" value="KAK9058453.1"/>
    <property type="molecule type" value="Genomic_DNA"/>
</dbReference>
<dbReference type="AlphaFoldDB" id="A0AAP0GPS5"/>
<gene>
    <name evidence="2" type="ORF">SSX86_023295</name>
</gene>
<feature type="region of interest" description="Disordered" evidence="1">
    <location>
        <begin position="339"/>
        <end position="358"/>
    </location>
</feature>
<evidence type="ECO:0000313" key="3">
    <source>
        <dbReference type="Proteomes" id="UP001408789"/>
    </source>
</evidence>